<name>A0A0R3TA71_RODNA</name>
<organism evidence="3">
    <name type="scientific">Rodentolepis nana</name>
    <name type="common">Dwarf tapeworm</name>
    <name type="synonym">Hymenolepis nana</name>
    <dbReference type="NCBI Taxonomy" id="102285"/>
    <lineage>
        <taxon>Eukaryota</taxon>
        <taxon>Metazoa</taxon>
        <taxon>Spiralia</taxon>
        <taxon>Lophotrochozoa</taxon>
        <taxon>Platyhelminthes</taxon>
        <taxon>Cestoda</taxon>
        <taxon>Eucestoda</taxon>
        <taxon>Cyclophyllidea</taxon>
        <taxon>Hymenolepididae</taxon>
        <taxon>Rodentolepis</taxon>
    </lineage>
</organism>
<evidence type="ECO:0000313" key="3">
    <source>
        <dbReference type="WBParaSite" id="HNAJ_0000396001-mRNA-1"/>
    </source>
</evidence>
<dbReference type="AlphaFoldDB" id="A0A0R3TA71"/>
<reference evidence="1 2" key="2">
    <citation type="submission" date="2018-11" db="EMBL/GenBank/DDBJ databases">
        <authorList>
            <consortium name="Pathogen Informatics"/>
        </authorList>
    </citation>
    <scope>NUCLEOTIDE SEQUENCE [LARGE SCALE GENOMIC DNA]</scope>
</reference>
<protein>
    <submittedName>
        <fullName evidence="3">Endo/exonuclease/phosphatase domain-containing protein</fullName>
    </submittedName>
</protein>
<evidence type="ECO:0000313" key="1">
    <source>
        <dbReference type="EMBL" id="VDN99817.1"/>
    </source>
</evidence>
<dbReference type="WBParaSite" id="HNAJ_0000396001-mRNA-1">
    <property type="protein sequence ID" value="HNAJ_0000396001-mRNA-1"/>
    <property type="gene ID" value="HNAJ_0000396001"/>
</dbReference>
<dbReference type="InterPro" id="IPR036691">
    <property type="entry name" value="Endo/exonu/phosph_ase_sf"/>
</dbReference>
<dbReference type="Gene3D" id="3.60.10.10">
    <property type="entry name" value="Endonuclease/exonuclease/phosphatase"/>
    <property type="match status" value="1"/>
</dbReference>
<proteinExistence type="predicted"/>
<gene>
    <name evidence="1" type="ORF">HNAJ_LOCUS3958</name>
</gene>
<dbReference type="OrthoDB" id="3549410at2759"/>
<dbReference type="EMBL" id="UZAE01002515">
    <property type="protein sequence ID" value="VDN99817.1"/>
    <property type="molecule type" value="Genomic_DNA"/>
</dbReference>
<keyword evidence="2" id="KW-1185">Reference proteome</keyword>
<evidence type="ECO:0000313" key="2">
    <source>
        <dbReference type="Proteomes" id="UP000278807"/>
    </source>
</evidence>
<accession>A0A0R3TA71</accession>
<reference evidence="3" key="1">
    <citation type="submission" date="2017-02" db="UniProtKB">
        <authorList>
            <consortium name="WormBaseParasite"/>
        </authorList>
    </citation>
    <scope>IDENTIFICATION</scope>
</reference>
<sequence length="188" mass="22145">MLNSNPLELIYNNEDLATYLHYNGTRTTPDLVLASSDISEHTRRKIIDDSDSGHKLVIASIPIGSKSMTRKMRNKTIPRGKTKYYRVFWSKPLEKMKRKWDALEQLEELKRKRDALHITLEKMKRKWDALRNTTEQTGDAVCLAKHLHRLEVYTQPTCPLCNLHEEMEKTHLIWRPALKTRTESQKYL</sequence>
<dbReference type="Proteomes" id="UP000278807">
    <property type="component" value="Unassembled WGS sequence"/>
</dbReference>